<organism evidence="2 3">
    <name type="scientific">Pedobacter antarcticus 4BY</name>
    <dbReference type="NCBI Taxonomy" id="1358423"/>
    <lineage>
        <taxon>Bacteria</taxon>
        <taxon>Pseudomonadati</taxon>
        <taxon>Bacteroidota</taxon>
        <taxon>Sphingobacteriia</taxon>
        <taxon>Sphingobacteriales</taxon>
        <taxon>Sphingobacteriaceae</taxon>
        <taxon>Pedobacter</taxon>
    </lineage>
</organism>
<comment type="caution">
    <text evidence="2">The sequence shown here is derived from an EMBL/GenBank/DDBJ whole genome shotgun (WGS) entry which is preliminary data.</text>
</comment>
<accession>A0A081PC07</accession>
<dbReference type="PROSITE" id="PS51352">
    <property type="entry name" value="THIOREDOXIN_2"/>
    <property type="match status" value="1"/>
</dbReference>
<dbReference type="SUPFAM" id="SSF52833">
    <property type="entry name" value="Thioredoxin-like"/>
    <property type="match status" value="1"/>
</dbReference>
<dbReference type="AlphaFoldDB" id="A0A081PC07"/>
<sequence length="437" mass="50657">MQTNFRLFNLIILLVCAFYVPTVHAQIALKKGDRVPEMILRNVFNTPKKELNLSTINSKLILFDFWSPNCTACLMSFPKLDSLQSLFGDEISIILVNQQSHDSTKRFFDQRKFLYKPNLAFITSDTVLNLMFPNLGNPAYAWLDGNGKFYQMSDELTADGIRNFISQQNTGLADYRVKRRYVSSLFDAEFRNHLLSYSYLTRAIPGLNLSGEIDRRGISKSNYSILDLYKEAYSGQLQQDFNKPWKIELIVKDSSKYIEPSNSDSAYRWRQGNLYTYSLLLPEEKAGEKYSVMQKDLDRYLSLESKVESKMVQCLALIRTSTRDKLKTNTKNKSKDISLLKFGMSDLRTSKIDAKRELINRPYHLFSELFGAWVEFRLQKPFLDLTGYIGNIDISFKGEVVDRFDLIEIRKALKLYDLDLIEKECSIDVLVLREAKQ</sequence>
<dbReference type="OrthoDB" id="1118217at2"/>
<dbReference type="eggNOG" id="COG0526">
    <property type="taxonomic scope" value="Bacteria"/>
</dbReference>
<dbReference type="InterPro" id="IPR013766">
    <property type="entry name" value="Thioredoxin_domain"/>
</dbReference>
<keyword evidence="3" id="KW-1185">Reference proteome</keyword>
<dbReference type="Proteomes" id="UP000028007">
    <property type="component" value="Unassembled WGS sequence"/>
</dbReference>
<evidence type="ECO:0000259" key="1">
    <source>
        <dbReference type="PROSITE" id="PS51352"/>
    </source>
</evidence>
<name>A0A081PC07_9SPHI</name>
<proteinExistence type="predicted"/>
<dbReference type="InterPro" id="IPR036249">
    <property type="entry name" value="Thioredoxin-like_sf"/>
</dbReference>
<dbReference type="RefSeq" id="WP_037444869.1">
    <property type="nucleotide sequence ID" value="NZ_JNFF01000117.1"/>
</dbReference>
<reference evidence="2 3" key="1">
    <citation type="journal article" date="1992" name="Int. J. Syst. Bacteriol.">
        <title>Sphingobacterium antarcticus sp. nov. a Psychrotrophic Bacterium from the Soils of Schirmacher Oasis, Antarctica.</title>
        <authorList>
            <person name="Shivaji S."/>
            <person name="Ray M.K."/>
            <person name="Rao N.S."/>
            <person name="Saiserr L."/>
            <person name="Jagannadham M.V."/>
            <person name="Kumar G.S."/>
            <person name="Reddy G."/>
            <person name="Bhargava P.M."/>
        </authorList>
    </citation>
    <scope>NUCLEOTIDE SEQUENCE [LARGE SCALE GENOMIC DNA]</scope>
    <source>
        <strain evidence="2 3">4BY</strain>
    </source>
</reference>
<evidence type="ECO:0000313" key="2">
    <source>
        <dbReference type="EMBL" id="KEQ28230.1"/>
    </source>
</evidence>
<gene>
    <name evidence="2" type="ORF">N180_00925</name>
</gene>
<evidence type="ECO:0000313" key="3">
    <source>
        <dbReference type="Proteomes" id="UP000028007"/>
    </source>
</evidence>
<protein>
    <recommendedName>
        <fullName evidence="1">Thioredoxin domain-containing protein</fullName>
    </recommendedName>
</protein>
<dbReference type="EMBL" id="JNFF01000117">
    <property type="protein sequence ID" value="KEQ28230.1"/>
    <property type="molecule type" value="Genomic_DNA"/>
</dbReference>
<dbReference type="Gene3D" id="3.40.30.10">
    <property type="entry name" value="Glutaredoxin"/>
    <property type="match status" value="1"/>
</dbReference>
<feature type="domain" description="Thioredoxin" evidence="1">
    <location>
        <begin position="29"/>
        <end position="166"/>
    </location>
</feature>